<evidence type="ECO:0000313" key="14">
    <source>
        <dbReference type="EMBL" id="ALO81915.1"/>
    </source>
</evidence>
<dbReference type="GO" id="GO:0045259">
    <property type="term" value="C:proton-transporting ATP synthase complex"/>
    <property type="evidence" value="ECO:0007669"/>
    <property type="project" value="UniProtKB-KW"/>
</dbReference>
<accession>A0A172EXA5</accession>
<dbReference type="GO" id="GO:0015078">
    <property type="term" value="F:proton transmembrane transporter activity"/>
    <property type="evidence" value="ECO:0007669"/>
    <property type="project" value="InterPro"/>
</dbReference>
<keyword evidence="6 12" id="KW-0812">Transmembrane</keyword>
<reference evidence="14" key="1">
    <citation type="submission" date="2015-05" db="EMBL/GenBank/DDBJ databases">
        <title>The mitochondrial genome of Idea leuconoe Erichson (Lepidoptera:Danaidae).</title>
        <authorList>
            <person name="Xin T.R."/>
            <person name="Zou Z.W."/>
            <person name="Xia B."/>
        </authorList>
    </citation>
    <scope>NUCLEOTIDE SEQUENCE</scope>
</reference>
<keyword evidence="8 13" id="KW-1133">Transmembrane helix</keyword>
<evidence type="ECO:0000256" key="13">
    <source>
        <dbReference type="SAM" id="Phobius"/>
    </source>
</evidence>
<keyword evidence="9 12" id="KW-0406">Ion transport</keyword>
<comment type="subcellular location">
    <subcellularLocation>
        <location evidence="1 12">Mitochondrion membrane</location>
        <topology evidence="1 12">Single-pass membrane protein</topology>
    </subcellularLocation>
</comment>
<evidence type="ECO:0000256" key="4">
    <source>
        <dbReference type="ARBA" id="ARBA00022448"/>
    </source>
</evidence>
<dbReference type="InterPro" id="IPR001421">
    <property type="entry name" value="ATP8_metazoa"/>
</dbReference>
<comment type="subunit">
    <text evidence="3">F-type ATPases have 2 components, CF(1) - the catalytic core - and CF(0) - the membrane proton channel.</text>
</comment>
<evidence type="ECO:0000256" key="9">
    <source>
        <dbReference type="ARBA" id="ARBA00023065"/>
    </source>
</evidence>
<dbReference type="RefSeq" id="YP_009259148.1">
    <property type="nucleotide sequence ID" value="NC_030376.1"/>
</dbReference>
<dbReference type="GO" id="GO:0015986">
    <property type="term" value="P:proton motive force-driven ATP synthesis"/>
    <property type="evidence" value="ECO:0007669"/>
    <property type="project" value="InterPro"/>
</dbReference>
<evidence type="ECO:0000256" key="8">
    <source>
        <dbReference type="ARBA" id="ARBA00022989"/>
    </source>
</evidence>
<organism evidence="14">
    <name type="scientific">Idea leuconoe</name>
    <name type="common">Paper kite</name>
    <dbReference type="NCBI Taxonomy" id="76237"/>
    <lineage>
        <taxon>Eukaryota</taxon>
        <taxon>Metazoa</taxon>
        <taxon>Ecdysozoa</taxon>
        <taxon>Arthropoda</taxon>
        <taxon>Hexapoda</taxon>
        <taxon>Insecta</taxon>
        <taxon>Pterygota</taxon>
        <taxon>Neoptera</taxon>
        <taxon>Endopterygota</taxon>
        <taxon>Lepidoptera</taxon>
        <taxon>Glossata</taxon>
        <taxon>Ditrysia</taxon>
        <taxon>Papilionoidea</taxon>
        <taxon>Nymphalidae</taxon>
        <taxon>Danainae</taxon>
        <taxon>Danaini</taxon>
        <taxon>Euploeina</taxon>
        <taxon>Idea</taxon>
    </lineage>
</organism>
<dbReference type="Pfam" id="PF00895">
    <property type="entry name" value="ATP-synt_8"/>
    <property type="match status" value="1"/>
</dbReference>
<keyword evidence="4 12" id="KW-0813">Transport</keyword>
<keyword evidence="7 12" id="KW-0375">Hydrogen ion transport</keyword>
<dbReference type="AlphaFoldDB" id="A0A172EXA5"/>
<proteinExistence type="inferred from homology"/>
<name>A0A172EXA5_IDELE</name>
<evidence type="ECO:0000256" key="11">
    <source>
        <dbReference type="ARBA" id="ARBA00023136"/>
    </source>
</evidence>
<evidence type="ECO:0000256" key="7">
    <source>
        <dbReference type="ARBA" id="ARBA00022781"/>
    </source>
</evidence>
<protein>
    <recommendedName>
        <fullName evidence="12">ATP synthase complex subunit 8</fullName>
    </recommendedName>
</protein>
<keyword evidence="10 12" id="KW-0496">Mitochondrion</keyword>
<keyword evidence="11 13" id="KW-0472">Membrane</keyword>
<dbReference type="EMBL" id="KR815449">
    <property type="protein sequence ID" value="ALO81915.1"/>
    <property type="molecule type" value="Genomic_DNA"/>
</dbReference>
<evidence type="ECO:0000256" key="12">
    <source>
        <dbReference type="RuleBase" id="RU003661"/>
    </source>
</evidence>
<dbReference type="GO" id="GO:0031966">
    <property type="term" value="C:mitochondrial membrane"/>
    <property type="evidence" value="ECO:0007669"/>
    <property type="project" value="UniProtKB-SubCell"/>
</dbReference>
<geneLocation type="mitochondrion" evidence="14"/>
<comment type="similarity">
    <text evidence="2 12">Belongs to the ATPase protein 8 family.</text>
</comment>
<evidence type="ECO:0000256" key="10">
    <source>
        <dbReference type="ARBA" id="ARBA00023128"/>
    </source>
</evidence>
<evidence type="ECO:0000256" key="6">
    <source>
        <dbReference type="ARBA" id="ARBA00022692"/>
    </source>
</evidence>
<evidence type="ECO:0000256" key="3">
    <source>
        <dbReference type="ARBA" id="ARBA00011291"/>
    </source>
</evidence>
<gene>
    <name evidence="14" type="primary">ATP8</name>
</gene>
<feature type="transmembrane region" description="Helical" evidence="13">
    <location>
        <begin position="6"/>
        <end position="32"/>
    </location>
</feature>
<evidence type="ECO:0000256" key="1">
    <source>
        <dbReference type="ARBA" id="ARBA00004304"/>
    </source>
</evidence>
<keyword evidence="5 12" id="KW-0138">CF(0)</keyword>
<evidence type="ECO:0000256" key="2">
    <source>
        <dbReference type="ARBA" id="ARBA00008892"/>
    </source>
</evidence>
<evidence type="ECO:0000256" key="5">
    <source>
        <dbReference type="ARBA" id="ARBA00022547"/>
    </source>
</evidence>
<sequence>MPQMMPINWILSLLFFILLFIIFNMMNYFIFYNKSIKNNNYKMNFKNFKNLNWKW</sequence>